<sequence length="161" mass="18428">MKSVVCVSGGVCVQTTIAGCFSFAGKEPTKQMAGWRHHLRHFAWGPAESRFRVDYAWPEWIRERSGVAYVAKWGCEFEIRPESPAFDTHELRKLVELLLTYGLPRNMDLVDIPRPVVMQVVYAMLRPCSDYAEVRTFIRHFAEELSDRSQIHAVTGRGDVL</sequence>
<dbReference type="PROSITE" id="PS51257">
    <property type="entry name" value="PROKAR_LIPOPROTEIN"/>
    <property type="match status" value="1"/>
</dbReference>
<dbReference type="Proteomes" id="UP000019763">
    <property type="component" value="Unassembled WGS sequence"/>
</dbReference>
<evidence type="ECO:0000313" key="2">
    <source>
        <dbReference type="Proteomes" id="UP000019763"/>
    </source>
</evidence>
<dbReference type="EMBL" id="AFNH02001139">
    <property type="protein sequence ID" value="EZG44071.1"/>
    <property type="molecule type" value="Genomic_DNA"/>
</dbReference>
<dbReference type="GeneID" id="22915321"/>
<dbReference type="AlphaFoldDB" id="A0A023B0B8"/>
<proteinExistence type="predicted"/>
<organism evidence="1 2">
    <name type="scientific">Gregarina niphandrodes</name>
    <name type="common">Septate eugregarine</name>
    <dbReference type="NCBI Taxonomy" id="110365"/>
    <lineage>
        <taxon>Eukaryota</taxon>
        <taxon>Sar</taxon>
        <taxon>Alveolata</taxon>
        <taxon>Apicomplexa</taxon>
        <taxon>Conoidasida</taxon>
        <taxon>Gregarinasina</taxon>
        <taxon>Eugregarinorida</taxon>
        <taxon>Gregarinidae</taxon>
        <taxon>Gregarina</taxon>
    </lineage>
</organism>
<dbReference type="RefSeq" id="XP_011132828.1">
    <property type="nucleotide sequence ID" value="XM_011134526.1"/>
</dbReference>
<evidence type="ECO:0000313" key="1">
    <source>
        <dbReference type="EMBL" id="EZG44071.1"/>
    </source>
</evidence>
<name>A0A023B0B8_GRENI</name>
<accession>A0A023B0B8</accession>
<reference evidence="1" key="1">
    <citation type="submission" date="2013-12" db="EMBL/GenBank/DDBJ databases">
        <authorList>
            <person name="Omoto C.K."/>
            <person name="Sibley D."/>
            <person name="Venepally P."/>
            <person name="Hadjithomas M."/>
            <person name="Karamycheva S."/>
            <person name="Brunk B."/>
            <person name="Roos D."/>
            <person name="Caler E."/>
            <person name="Lorenzi H."/>
        </authorList>
    </citation>
    <scope>NUCLEOTIDE SEQUENCE</scope>
</reference>
<protein>
    <submittedName>
        <fullName evidence="1">Uncharacterized protein</fullName>
    </submittedName>
</protein>
<comment type="caution">
    <text evidence="1">The sequence shown here is derived from an EMBL/GenBank/DDBJ whole genome shotgun (WGS) entry which is preliminary data.</text>
</comment>
<keyword evidence="2" id="KW-1185">Reference proteome</keyword>
<gene>
    <name evidence="1" type="ORF">GNI_152910</name>
</gene>
<dbReference type="VEuPathDB" id="CryptoDB:GNI_152910"/>